<keyword evidence="4 7" id="KW-1133">Transmembrane helix</keyword>
<dbReference type="Gene3D" id="1.20.1250.20">
    <property type="entry name" value="MFS general substrate transporter like domains"/>
    <property type="match status" value="1"/>
</dbReference>
<evidence type="ECO:0000313" key="9">
    <source>
        <dbReference type="EMBL" id="KAJ9612927.1"/>
    </source>
</evidence>
<dbReference type="PROSITE" id="PS50850">
    <property type="entry name" value="MFS"/>
    <property type="match status" value="1"/>
</dbReference>
<feature type="compositionally biased region" description="Basic and acidic residues" evidence="6">
    <location>
        <begin position="1"/>
        <end position="15"/>
    </location>
</feature>
<evidence type="ECO:0000256" key="6">
    <source>
        <dbReference type="SAM" id="MobiDB-lite"/>
    </source>
</evidence>
<dbReference type="SUPFAM" id="SSF103473">
    <property type="entry name" value="MFS general substrate transporter"/>
    <property type="match status" value="1"/>
</dbReference>
<keyword evidence="2" id="KW-0813">Transport</keyword>
<dbReference type="InterPro" id="IPR020846">
    <property type="entry name" value="MFS_dom"/>
</dbReference>
<reference evidence="9" key="1">
    <citation type="submission" date="2022-10" db="EMBL/GenBank/DDBJ databases">
        <title>Culturing micro-colonial fungi from biological soil crusts in the Mojave desert and describing Neophaeococcomyces mojavensis, and introducing the new genera and species Taxawa tesnikishii.</title>
        <authorList>
            <person name="Kurbessoian T."/>
            <person name="Stajich J.E."/>
        </authorList>
    </citation>
    <scope>NUCLEOTIDE SEQUENCE</scope>
    <source>
        <strain evidence="9">TK_41</strain>
    </source>
</reference>
<feature type="transmembrane region" description="Helical" evidence="7">
    <location>
        <begin position="355"/>
        <end position="379"/>
    </location>
</feature>
<feature type="transmembrane region" description="Helical" evidence="7">
    <location>
        <begin position="439"/>
        <end position="468"/>
    </location>
</feature>
<evidence type="ECO:0000256" key="7">
    <source>
        <dbReference type="SAM" id="Phobius"/>
    </source>
</evidence>
<proteinExistence type="predicted"/>
<feature type="transmembrane region" description="Helical" evidence="7">
    <location>
        <begin position="228"/>
        <end position="247"/>
    </location>
</feature>
<feature type="transmembrane region" description="Helical" evidence="7">
    <location>
        <begin position="97"/>
        <end position="119"/>
    </location>
</feature>
<feature type="transmembrane region" description="Helical" evidence="7">
    <location>
        <begin position="200"/>
        <end position="222"/>
    </location>
</feature>
<keyword evidence="10" id="KW-1185">Reference proteome</keyword>
<evidence type="ECO:0000256" key="5">
    <source>
        <dbReference type="ARBA" id="ARBA00023136"/>
    </source>
</evidence>
<gene>
    <name evidence="9" type="ORF">H2200_002868</name>
</gene>
<name>A0AA38XGF2_9EURO</name>
<feature type="region of interest" description="Disordered" evidence="6">
    <location>
        <begin position="538"/>
        <end position="623"/>
    </location>
</feature>
<feature type="transmembrane region" description="Helical" evidence="7">
    <location>
        <begin position="322"/>
        <end position="343"/>
    </location>
</feature>
<dbReference type="InterPro" id="IPR011701">
    <property type="entry name" value="MFS"/>
</dbReference>
<feature type="region of interest" description="Disordered" evidence="6">
    <location>
        <begin position="1"/>
        <end position="78"/>
    </location>
</feature>
<dbReference type="GO" id="GO:0022857">
    <property type="term" value="F:transmembrane transporter activity"/>
    <property type="evidence" value="ECO:0007669"/>
    <property type="project" value="InterPro"/>
</dbReference>
<feature type="transmembrane region" description="Helical" evidence="7">
    <location>
        <begin position="139"/>
        <end position="166"/>
    </location>
</feature>
<sequence length="623" mass="68320">MSEDHSSIPDQHGPKQEPLTNVSPITTLNQQKGTETPLSHSETLQSSSHRGDSPTRNHGSLERTPTAREDLPNTLEVERTTTDAGPVYSVFPRKTKIFIVFMASFAGFFSPVSGQNMIFQGLAPTFVGDFADAAGRRPAYAVCFIIYILANLGLAMQNSYAALFVLRCFQSTGSSATISMCSAVVADVATPAERGKYMGFTLAGSLLGPAIGPVLGGILAAFLGWRSIFWFLMILGSVFLTVFAVFFPETARSQVGNGSIPPKGWNMSLMNYLVIRKTQKLHPENEQSATEVRAKAEVGQKQKLRFPNPLRSLYIIFDRENALLLFYNAFLFAAFYDVTAAMPSQLEANYGYNTLQIGLCFIPFGFGSLCAALTNGQLLDRNFARWCRKLGVNVKKGRNQDLSNFPIEKVRLQIALPAVYVTATMVLVFGWILDVNGPLAALLVALFLTSFSMSIAFNVTSTLLIDFYPKAPATATAANNLVRCGLGAGATAAVVPMINAMGRGWTFTLLSLFLISTSPMLWAVYFWGMKWRKQRNERQRKAEEAKEEKHRRETGGESGIETGIDEKPPVEGGLPEQAAVAEKDREAATELKGSRTQKHRPKAPQEDGQDVTLSRTLSYQSAY</sequence>
<feature type="transmembrane region" description="Helical" evidence="7">
    <location>
        <begin position="480"/>
        <end position="498"/>
    </location>
</feature>
<organism evidence="9 10">
    <name type="scientific">Cladophialophora chaetospira</name>
    <dbReference type="NCBI Taxonomy" id="386627"/>
    <lineage>
        <taxon>Eukaryota</taxon>
        <taxon>Fungi</taxon>
        <taxon>Dikarya</taxon>
        <taxon>Ascomycota</taxon>
        <taxon>Pezizomycotina</taxon>
        <taxon>Eurotiomycetes</taxon>
        <taxon>Chaetothyriomycetidae</taxon>
        <taxon>Chaetothyriales</taxon>
        <taxon>Herpotrichiellaceae</taxon>
        <taxon>Cladophialophora</taxon>
    </lineage>
</organism>
<feature type="compositionally biased region" description="Polar residues" evidence="6">
    <location>
        <begin position="611"/>
        <end position="623"/>
    </location>
</feature>
<comment type="subcellular location">
    <subcellularLocation>
        <location evidence="1">Membrane</location>
        <topology evidence="1">Multi-pass membrane protein</topology>
    </subcellularLocation>
</comment>
<comment type="caution">
    <text evidence="9">The sequence shown here is derived from an EMBL/GenBank/DDBJ whole genome shotgun (WGS) entry which is preliminary data.</text>
</comment>
<feature type="compositionally biased region" description="Basic and acidic residues" evidence="6">
    <location>
        <begin position="581"/>
        <end position="593"/>
    </location>
</feature>
<feature type="domain" description="Major facilitator superfamily (MFS) profile" evidence="8">
    <location>
        <begin position="69"/>
        <end position="534"/>
    </location>
</feature>
<dbReference type="InterPro" id="IPR036259">
    <property type="entry name" value="MFS_trans_sf"/>
</dbReference>
<evidence type="ECO:0000256" key="3">
    <source>
        <dbReference type="ARBA" id="ARBA00022692"/>
    </source>
</evidence>
<protein>
    <recommendedName>
        <fullName evidence="8">Major facilitator superfamily (MFS) profile domain-containing protein</fullName>
    </recommendedName>
</protein>
<feature type="compositionally biased region" description="Polar residues" evidence="6">
    <location>
        <begin position="18"/>
        <end position="48"/>
    </location>
</feature>
<feature type="compositionally biased region" description="Basic and acidic residues" evidence="6">
    <location>
        <begin position="49"/>
        <end position="78"/>
    </location>
</feature>
<feature type="compositionally biased region" description="Basic and acidic residues" evidence="6">
    <location>
        <begin position="538"/>
        <end position="555"/>
    </location>
</feature>
<dbReference type="Pfam" id="PF07690">
    <property type="entry name" value="MFS_1"/>
    <property type="match status" value="1"/>
</dbReference>
<keyword evidence="3 7" id="KW-0812">Transmembrane</keyword>
<evidence type="ECO:0000256" key="4">
    <source>
        <dbReference type="ARBA" id="ARBA00022989"/>
    </source>
</evidence>
<evidence type="ECO:0000256" key="2">
    <source>
        <dbReference type="ARBA" id="ARBA00022448"/>
    </source>
</evidence>
<dbReference type="PANTHER" id="PTHR23502">
    <property type="entry name" value="MAJOR FACILITATOR SUPERFAMILY"/>
    <property type="match status" value="1"/>
</dbReference>
<dbReference type="Proteomes" id="UP001172673">
    <property type="component" value="Unassembled WGS sequence"/>
</dbReference>
<evidence type="ECO:0000256" key="1">
    <source>
        <dbReference type="ARBA" id="ARBA00004141"/>
    </source>
</evidence>
<evidence type="ECO:0000259" key="8">
    <source>
        <dbReference type="PROSITE" id="PS50850"/>
    </source>
</evidence>
<feature type="transmembrane region" description="Helical" evidence="7">
    <location>
        <begin position="504"/>
        <end position="528"/>
    </location>
</feature>
<evidence type="ECO:0000313" key="10">
    <source>
        <dbReference type="Proteomes" id="UP001172673"/>
    </source>
</evidence>
<accession>A0AA38XGF2</accession>
<dbReference type="AlphaFoldDB" id="A0AA38XGF2"/>
<dbReference type="EMBL" id="JAPDRK010000004">
    <property type="protein sequence ID" value="KAJ9612927.1"/>
    <property type="molecule type" value="Genomic_DNA"/>
</dbReference>
<dbReference type="PANTHER" id="PTHR23502:SF51">
    <property type="entry name" value="QUINIDINE RESISTANCE PROTEIN 1-RELATED"/>
    <property type="match status" value="1"/>
</dbReference>
<keyword evidence="5 7" id="KW-0472">Membrane</keyword>
<dbReference type="GO" id="GO:0005886">
    <property type="term" value="C:plasma membrane"/>
    <property type="evidence" value="ECO:0007669"/>
    <property type="project" value="TreeGrafter"/>
</dbReference>
<feature type="transmembrane region" description="Helical" evidence="7">
    <location>
        <begin position="414"/>
        <end position="433"/>
    </location>
</feature>